<feature type="transmembrane region" description="Helical" evidence="1">
    <location>
        <begin position="384"/>
        <end position="403"/>
    </location>
</feature>
<feature type="transmembrane region" description="Helical" evidence="1">
    <location>
        <begin position="835"/>
        <end position="858"/>
    </location>
</feature>
<dbReference type="AlphaFoldDB" id="A0A4Y9SM34"/>
<dbReference type="Pfam" id="PF00873">
    <property type="entry name" value="ACR_tran"/>
    <property type="match status" value="1"/>
</dbReference>
<feature type="transmembrane region" description="Helical" evidence="1">
    <location>
        <begin position="12"/>
        <end position="29"/>
    </location>
</feature>
<protein>
    <submittedName>
        <fullName evidence="2">Efflux RND transporter permease subunit</fullName>
    </submittedName>
</protein>
<feature type="transmembrane region" description="Helical" evidence="1">
    <location>
        <begin position="519"/>
        <end position="540"/>
    </location>
</feature>
<feature type="transmembrane region" description="Helical" evidence="1">
    <location>
        <begin position="865"/>
        <end position="888"/>
    </location>
</feature>
<proteinExistence type="predicted"/>
<dbReference type="GO" id="GO:0005886">
    <property type="term" value="C:plasma membrane"/>
    <property type="evidence" value="ECO:0007669"/>
    <property type="project" value="TreeGrafter"/>
</dbReference>
<dbReference type="PRINTS" id="PR00702">
    <property type="entry name" value="ACRIFLAVINRP"/>
</dbReference>
<dbReference type="Gene3D" id="3.30.2090.10">
    <property type="entry name" value="Multidrug efflux transporter AcrB TolC docking domain, DN and DC subdomains"/>
    <property type="match status" value="2"/>
</dbReference>
<dbReference type="SUPFAM" id="SSF82866">
    <property type="entry name" value="Multidrug efflux transporter AcrB transmembrane domain"/>
    <property type="match status" value="2"/>
</dbReference>
<dbReference type="RefSeq" id="WP_135201692.1">
    <property type="nucleotide sequence ID" value="NZ_SPVG01000111.1"/>
</dbReference>
<dbReference type="EMBL" id="SPVG01000111">
    <property type="protein sequence ID" value="TFW23178.1"/>
    <property type="molecule type" value="Genomic_DNA"/>
</dbReference>
<feature type="transmembrane region" description="Helical" evidence="1">
    <location>
        <begin position="937"/>
        <end position="957"/>
    </location>
</feature>
<feature type="transmembrane region" description="Helical" evidence="1">
    <location>
        <begin position="358"/>
        <end position="378"/>
    </location>
</feature>
<dbReference type="SUPFAM" id="SSF82693">
    <property type="entry name" value="Multidrug efflux transporter AcrB pore domain, PN1, PN2, PC1 and PC2 subdomains"/>
    <property type="match status" value="3"/>
</dbReference>
<dbReference type="Gene3D" id="1.20.1640.10">
    <property type="entry name" value="Multidrug efflux transporter AcrB transmembrane domain"/>
    <property type="match status" value="2"/>
</dbReference>
<dbReference type="Proteomes" id="UP000297729">
    <property type="component" value="Unassembled WGS sequence"/>
</dbReference>
<evidence type="ECO:0000313" key="3">
    <source>
        <dbReference type="Proteomes" id="UP000297729"/>
    </source>
</evidence>
<comment type="caution">
    <text evidence="2">The sequence shown here is derived from an EMBL/GenBank/DDBJ whole genome shotgun (WGS) entry which is preliminary data.</text>
</comment>
<feature type="non-terminal residue" evidence="2">
    <location>
        <position position="1022"/>
    </location>
</feature>
<dbReference type="InterPro" id="IPR027463">
    <property type="entry name" value="AcrB_DN_DC_subdom"/>
</dbReference>
<dbReference type="GO" id="GO:0042910">
    <property type="term" value="F:xenobiotic transmembrane transporter activity"/>
    <property type="evidence" value="ECO:0007669"/>
    <property type="project" value="TreeGrafter"/>
</dbReference>
<sequence length="1022" mass="109932">MNLSALSIRRPIPAILLFILLTVAGLISFKRMMIQEQPDIDFPIVFVTVSLPGASPPQLEAEVAHHIESTLASVSRVRHVFTTISDGVVETTVQFHLEKDPAEALNDVRDAVGRVRSDLPADIRDPVISRLDLAGQAILTYTVASAQLDEAGLSWFVDNQVSKALLAVPGVGKVARVGGVDREVLIELDPLRMTALNVSAADISAQLRRVQRESSGGKARISGVNQSVRTIATVKSTAEIAALDMALPDGRSIRLDQVARISDGAAERSAITLLDGKPVVGFDITRSKGASEVTVAKEVRKAVAALAKTTPHIAYKEAFNAVDSVQENYDGSMTLLYEGMFLTVLVVWFFLRDGRATLVSALALPLSIIPTFLAMSMLGFTLNMITLLSLALVIGILVDDAIVEIENIMRHLRQGKTPWQAALEAADEIGLAVVATTCTLIAVFLPTAFMNGVVGQYFKQFGWTASVAVAASLLVARLLTPMMAAHLLKPLAHEPKPGRLMPRYLRAVEWCLSHRRRTVLLAGLFFIVSLGMIPFLPSGFIPPSDGTQTKVMLELAPGATLERTAAAAEQARRLIAADRVIAQDMVQVYSAIGGDDVRKATLTVNLKPRTERHHKQTEINILLRELLRAVPGVRVTVGSSGEAGEELELLLTGDDPDALKTAALAIQREIRAIPGLGSIYSSISLVRPEVLVTPDFARAADLGVTATAIGETLRVATAGDYEQALAKLNLPERQVPIRVRLPEAARQDLALLERLPVPGKNGNVPLSSVATLSMDSGPARIDRRDRTRRVVIHVELNGQPLSEVQDKVDQLPSVKNLPANVQRGKSGDVEMMQELFTSFGLAMLIGILCVYMVLVLLFKGFMQPLTVMAALPLSLGGAFLGLLVTHNALSMPSLLGVLTLMGIAVKNSILLVEYAIRARRELGMERRAALLDACRKRAQPIVMTSVAMGAGMLPLALGVGADPSFRAPMAIAVIGGLITSTLLSLLMIPVIYTYVDDLLQWATRRLWRRQAAQPAAAAAAAA</sequence>
<organism evidence="2 3">
    <name type="scientific">Duganella callida</name>
    <dbReference type="NCBI Taxonomy" id="2561932"/>
    <lineage>
        <taxon>Bacteria</taxon>
        <taxon>Pseudomonadati</taxon>
        <taxon>Pseudomonadota</taxon>
        <taxon>Betaproteobacteria</taxon>
        <taxon>Burkholderiales</taxon>
        <taxon>Oxalobacteraceae</taxon>
        <taxon>Telluria group</taxon>
        <taxon>Duganella</taxon>
    </lineage>
</organism>
<reference evidence="2 3" key="1">
    <citation type="submission" date="2019-03" db="EMBL/GenBank/DDBJ databases">
        <title>Draft Genome Sequence of Duganella callidus sp. nov., a Novel Duganella Species Isolated from Cultivated Soil.</title>
        <authorList>
            <person name="Raths R."/>
            <person name="Peta V."/>
            <person name="Bucking H."/>
        </authorList>
    </citation>
    <scope>NUCLEOTIDE SEQUENCE [LARGE SCALE GENOMIC DNA]</scope>
    <source>
        <strain evidence="2 3">DN04</strain>
    </source>
</reference>
<dbReference type="Gene3D" id="3.30.70.1430">
    <property type="entry name" value="Multidrug efflux transporter AcrB pore domain"/>
    <property type="match status" value="2"/>
</dbReference>
<dbReference type="Gene3D" id="3.30.70.1320">
    <property type="entry name" value="Multidrug efflux transporter AcrB pore domain like"/>
    <property type="match status" value="1"/>
</dbReference>
<dbReference type="Gene3D" id="3.30.70.1440">
    <property type="entry name" value="Multidrug efflux transporter AcrB pore domain"/>
    <property type="match status" value="1"/>
</dbReference>
<dbReference type="OrthoDB" id="9177212at2"/>
<dbReference type="SUPFAM" id="SSF82714">
    <property type="entry name" value="Multidrug efflux transporter AcrB TolC docking domain, DN and DC subdomains"/>
    <property type="match status" value="2"/>
</dbReference>
<keyword evidence="1" id="KW-0812">Transmembrane</keyword>
<name>A0A4Y9SM34_9BURK</name>
<dbReference type="PANTHER" id="PTHR32063">
    <property type="match status" value="1"/>
</dbReference>
<accession>A0A4Y9SM34</accession>
<keyword evidence="3" id="KW-1185">Reference proteome</keyword>
<dbReference type="InterPro" id="IPR001036">
    <property type="entry name" value="Acrflvin-R"/>
</dbReference>
<dbReference type="PANTHER" id="PTHR32063:SF77">
    <property type="entry name" value="ACR FAMILY TRANSPORT PROTEIN"/>
    <property type="match status" value="1"/>
</dbReference>
<gene>
    <name evidence="2" type="ORF">E4L98_11440</name>
</gene>
<feature type="transmembrane region" description="Helical" evidence="1">
    <location>
        <begin position="894"/>
        <end position="916"/>
    </location>
</feature>
<evidence type="ECO:0000313" key="2">
    <source>
        <dbReference type="EMBL" id="TFW23178.1"/>
    </source>
</evidence>
<feature type="transmembrane region" description="Helical" evidence="1">
    <location>
        <begin position="429"/>
        <end position="449"/>
    </location>
</feature>
<evidence type="ECO:0000256" key="1">
    <source>
        <dbReference type="SAM" id="Phobius"/>
    </source>
</evidence>
<keyword evidence="1" id="KW-0472">Membrane</keyword>
<keyword evidence="1" id="KW-1133">Transmembrane helix</keyword>
<feature type="transmembrane region" description="Helical" evidence="1">
    <location>
        <begin position="969"/>
        <end position="995"/>
    </location>
</feature>
<feature type="transmembrane region" description="Helical" evidence="1">
    <location>
        <begin position="461"/>
        <end position="479"/>
    </location>
</feature>
<feature type="transmembrane region" description="Helical" evidence="1">
    <location>
        <begin position="334"/>
        <end position="351"/>
    </location>
</feature>